<name>A0A5N6ST81_ASPPS</name>
<reference evidence="1 2" key="1">
    <citation type="submission" date="2019-04" db="EMBL/GenBank/DDBJ databases">
        <title>Friends and foes A comparative genomics study of 23 Aspergillus species from section Flavi.</title>
        <authorList>
            <consortium name="DOE Joint Genome Institute"/>
            <person name="Kjaerbolling I."/>
            <person name="Vesth T."/>
            <person name="Frisvad J.C."/>
            <person name="Nybo J.L."/>
            <person name="Theobald S."/>
            <person name="Kildgaard S."/>
            <person name="Isbrandt T."/>
            <person name="Kuo A."/>
            <person name="Sato A."/>
            <person name="Lyhne E.K."/>
            <person name="Kogle M.E."/>
            <person name="Wiebenga A."/>
            <person name="Kun R.S."/>
            <person name="Lubbers R.J."/>
            <person name="Makela M.R."/>
            <person name="Barry K."/>
            <person name="Chovatia M."/>
            <person name="Clum A."/>
            <person name="Daum C."/>
            <person name="Haridas S."/>
            <person name="He G."/>
            <person name="LaButti K."/>
            <person name="Lipzen A."/>
            <person name="Mondo S."/>
            <person name="Riley R."/>
            <person name="Salamov A."/>
            <person name="Simmons B.A."/>
            <person name="Magnuson J.K."/>
            <person name="Henrissat B."/>
            <person name="Mortensen U.H."/>
            <person name="Larsen T.O."/>
            <person name="Devries R.P."/>
            <person name="Grigoriev I.V."/>
            <person name="Machida M."/>
            <person name="Baker S.E."/>
            <person name="Andersen M.R."/>
        </authorList>
    </citation>
    <scope>NUCLEOTIDE SEQUENCE [LARGE SCALE GENOMIC DNA]</scope>
    <source>
        <strain evidence="1 2">CBS 117625</strain>
    </source>
</reference>
<protein>
    <submittedName>
        <fullName evidence="1">Uncharacterized protein</fullName>
    </submittedName>
</protein>
<keyword evidence="2" id="KW-1185">Reference proteome</keyword>
<dbReference type="RefSeq" id="XP_031913959.1">
    <property type="nucleotide sequence ID" value="XM_032054472.1"/>
</dbReference>
<dbReference type="AlphaFoldDB" id="A0A5N6ST81"/>
<dbReference type="GeneID" id="43638682"/>
<proteinExistence type="predicted"/>
<sequence>MSNAKSLVLLPASTLTDLSCTFRSLDRLVTGQIGYIHPISSSSQYTSVLGTRRSWLEIIIYTKMCRPGQPQLPSKIRTFLQTKPYCTFRLSQSLEVDLDPSLMTTTL</sequence>
<evidence type="ECO:0000313" key="2">
    <source>
        <dbReference type="Proteomes" id="UP000325672"/>
    </source>
</evidence>
<accession>A0A5N6ST81</accession>
<gene>
    <name evidence="1" type="ORF">BDV38DRAFT_245806</name>
</gene>
<organism evidence="1 2">
    <name type="scientific">Aspergillus pseudotamarii</name>
    <dbReference type="NCBI Taxonomy" id="132259"/>
    <lineage>
        <taxon>Eukaryota</taxon>
        <taxon>Fungi</taxon>
        <taxon>Dikarya</taxon>
        <taxon>Ascomycota</taxon>
        <taxon>Pezizomycotina</taxon>
        <taxon>Eurotiomycetes</taxon>
        <taxon>Eurotiomycetidae</taxon>
        <taxon>Eurotiales</taxon>
        <taxon>Aspergillaceae</taxon>
        <taxon>Aspergillus</taxon>
        <taxon>Aspergillus subgen. Circumdati</taxon>
    </lineage>
</organism>
<dbReference type="Proteomes" id="UP000325672">
    <property type="component" value="Unassembled WGS sequence"/>
</dbReference>
<dbReference type="EMBL" id="ML743574">
    <property type="protein sequence ID" value="KAE8137896.1"/>
    <property type="molecule type" value="Genomic_DNA"/>
</dbReference>
<evidence type="ECO:0000313" key="1">
    <source>
        <dbReference type="EMBL" id="KAE8137896.1"/>
    </source>
</evidence>